<evidence type="ECO:0000313" key="1">
    <source>
        <dbReference type="EMBL" id="GER36307.1"/>
    </source>
</evidence>
<sequence length="142" mass="15689">MFKSGLFAFFMDGKNVLGCAIGLHPYLSFTVATACDESCAHMKACFILHAELVLADLVEEEPLDPFDLDCVRETSRDNEQSLSFFSQIVIAAKSTSRSTWQPLYSCSSSGRDLCRSNHKGPQSRCINPMRRAAQANLFGLQA</sequence>
<dbReference type="EMBL" id="BKCP01005128">
    <property type="protein sequence ID" value="GER36307.1"/>
    <property type="molecule type" value="Genomic_DNA"/>
</dbReference>
<dbReference type="Proteomes" id="UP000325081">
    <property type="component" value="Unassembled WGS sequence"/>
</dbReference>
<reference evidence="2" key="1">
    <citation type="journal article" date="2019" name="Curr. Biol.">
        <title>Genome Sequence of Striga asiatica Provides Insight into the Evolution of Plant Parasitism.</title>
        <authorList>
            <person name="Yoshida S."/>
            <person name="Kim S."/>
            <person name="Wafula E.K."/>
            <person name="Tanskanen J."/>
            <person name="Kim Y.M."/>
            <person name="Honaas L."/>
            <person name="Yang Z."/>
            <person name="Spallek T."/>
            <person name="Conn C.E."/>
            <person name="Ichihashi Y."/>
            <person name="Cheong K."/>
            <person name="Cui S."/>
            <person name="Der J.P."/>
            <person name="Gundlach H."/>
            <person name="Jiao Y."/>
            <person name="Hori C."/>
            <person name="Ishida J.K."/>
            <person name="Kasahara H."/>
            <person name="Kiba T."/>
            <person name="Kim M.S."/>
            <person name="Koo N."/>
            <person name="Laohavisit A."/>
            <person name="Lee Y.H."/>
            <person name="Lumba S."/>
            <person name="McCourt P."/>
            <person name="Mortimer J.C."/>
            <person name="Mutuku J.M."/>
            <person name="Nomura T."/>
            <person name="Sasaki-Sekimoto Y."/>
            <person name="Seto Y."/>
            <person name="Wang Y."/>
            <person name="Wakatake T."/>
            <person name="Sakakibara H."/>
            <person name="Demura T."/>
            <person name="Yamaguchi S."/>
            <person name="Yoneyama K."/>
            <person name="Manabe R.I."/>
            <person name="Nelson D.C."/>
            <person name="Schulman A.H."/>
            <person name="Timko M.P."/>
            <person name="dePamphilis C.W."/>
            <person name="Choi D."/>
            <person name="Shirasu K."/>
        </authorList>
    </citation>
    <scope>NUCLEOTIDE SEQUENCE [LARGE SCALE GENOMIC DNA]</scope>
    <source>
        <strain evidence="2">cv. UVA1</strain>
    </source>
</reference>
<name>A0A5A7PW02_STRAF</name>
<organism evidence="1 2">
    <name type="scientific">Striga asiatica</name>
    <name type="common">Asiatic witchweed</name>
    <name type="synonym">Buchnera asiatica</name>
    <dbReference type="NCBI Taxonomy" id="4170"/>
    <lineage>
        <taxon>Eukaryota</taxon>
        <taxon>Viridiplantae</taxon>
        <taxon>Streptophyta</taxon>
        <taxon>Embryophyta</taxon>
        <taxon>Tracheophyta</taxon>
        <taxon>Spermatophyta</taxon>
        <taxon>Magnoliopsida</taxon>
        <taxon>eudicotyledons</taxon>
        <taxon>Gunneridae</taxon>
        <taxon>Pentapetalae</taxon>
        <taxon>asterids</taxon>
        <taxon>lamiids</taxon>
        <taxon>Lamiales</taxon>
        <taxon>Orobanchaceae</taxon>
        <taxon>Buchnereae</taxon>
        <taxon>Striga</taxon>
    </lineage>
</organism>
<proteinExistence type="predicted"/>
<dbReference type="PROSITE" id="PS51257">
    <property type="entry name" value="PROKAR_LIPOPROTEIN"/>
    <property type="match status" value="1"/>
</dbReference>
<protein>
    <submittedName>
        <fullName evidence="1">Sucrose transporter</fullName>
    </submittedName>
</protein>
<keyword evidence="2" id="KW-1185">Reference proteome</keyword>
<accession>A0A5A7PW02</accession>
<dbReference type="AlphaFoldDB" id="A0A5A7PW02"/>
<gene>
    <name evidence="1" type="ORF">STAS_12633</name>
</gene>
<evidence type="ECO:0000313" key="2">
    <source>
        <dbReference type="Proteomes" id="UP000325081"/>
    </source>
</evidence>
<comment type="caution">
    <text evidence="1">The sequence shown here is derived from an EMBL/GenBank/DDBJ whole genome shotgun (WGS) entry which is preliminary data.</text>
</comment>